<gene>
    <name evidence="1" type="ORF">K458DRAFT_422074</name>
</gene>
<dbReference type="AlphaFoldDB" id="A0A6G1IP65"/>
<accession>A0A6G1IP65</accession>
<name>A0A6G1IP65_9PLEO</name>
<evidence type="ECO:0000313" key="2">
    <source>
        <dbReference type="Proteomes" id="UP000799291"/>
    </source>
</evidence>
<dbReference type="Proteomes" id="UP000799291">
    <property type="component" value="Unassembled WGS sequence"/>
</dbReference>
<organism evidence="1 2">
    <name type="scientific">Lentithecium fluviatile CBS 122367</name>
    <dbReference type="NCBI Taxonomy" id="1168545"/>
    <lineage>
        <taxon>Eukaryota</taxon>
        <taxon>Fungi</taxon>
        <taxon>Dikarya</taxon>
        <taxon>Ascomycota</taxon>
        <taxon>Pezizomycotina</taxon>
        <taxon>Dothideomycetes</taxon>
        <taxon>Pleosporomycetidae</taxon>
        <taxon>Pleosporales</taxon>
        <taxon>Massarineae</taxon>
        <taxon>Lentitheciaceae</taxon>
        <taxon>Lentithecium</taxon>
    </lineage>
</organism>
<keyword evidence="2" id="KW-1185">Reference proteome</keyword>
<proteinExistence type="predicted"/>
<reference evidence="1" key="1">
    <citation type="journal article" date="2020" name="Stud. Mycol.">
        <title>101 Dothideomycetes genomes: a test case for predicting lifestyles and emergence of pathogens.</title>
        <authorList>
            <person name="Haridas S."/>
            <person name="Albert R."/>
            <person name="Binder M."/>
            <person name="Bloem J."/>
            <person name="Labutti K."/>
            <person name="Salamov A."/>
            <person name="Andreopoulos B."/>
            <person name="Baker S."/>
            <person name="Barry K."/>
            <person name="Bills G."/>
            <person name="Bluhm B."/>
            <person name="Cannon C."/>
            <person name="Castanera R."/>
            <person name="Culley D."/>
            <person name="Daum C."/>
            <person name="Ezra D."/>
            <person name="Gonzalez J."/>
            <person name="Henrissat B."/>
            <person name="Kuo A."/>
            <person name="Liang C."/>
            <person name="Lipzen A."/>
            <person name="Lutzoni F."/>
            <person name="Magnuson J."/>
            <person name="Mondo S."/>
            <person name="Nolan M."/>
            <person name="Ohm R."/>
            <person name="Pangilinan J."/>
            <person name="Park H.-J."/>
            <person name="Ramirez L."/>
            <person name="Alfaro M."/>
            <person name="Sun H."/>
            <person name="Tritt A."/>
            <person name="Yoshinaga Y."/>
            <person name="Zwiers L.-H."/>
            <person name="Turgeon B."/>
            <person name="Goodwin S."/>
            <person name="Spatafora J."/>
            <person name="Crous P."/>
            <person name="Grigoriev I."/>
        </authorList>
    </citation>
    <scope>NUCLEOTIDE SEQUENCE</scope>
    <source>
        <strain evidence="1">CBS 122367</strain>
    </source>
</reference>
<evidence type="ECO:0000313" key="1">
    <source>
        <dbReference type="EMBL" id="KAF2679780.1"/>
    </source>
</evidence>
<protein>
    <submittedName>
        <fullName evidence="1">Uncharacterized protein</fullName>
    </submittedName>
</protein>
<sequence>MCPPRRPRFSPLRFFQRGADAQTEYPADGCKPSHHLLRPRIGNRLFEVSLFDRVQLNLVVSTAFNDNGVRWAQLAFALALSHSHLPKHLNHVFIYLFFHSDNCKRLSRNLLNMNKFATLSHGYICCLLQTRLRCASNIGTSRTGLPRAEMRTGLAQACCYLPCDPVQRSLCNLN</sequence>
<dbReference type="EMBL" id="MU005601">
    <property type="protein sequence ID" value="KAF2679780.1"/>
    <property type="molecule type" value="Genomic_DNA"/>
</dbReference>